<dbReference type="InterPro" id="IPR010412">
    <property type="entry name" value="DUF1007"/>
</dbReference>
<sequence length="208" mass="23219">MVPFFQALPRRFVLSFLGIVLLSSQAWGHPHVFLDGELRVRAAKGRVTALELIWEFDEAFSQGMAGDFDRNGDGKFDQKETKALFKGGFENLKHFGYFLRLELDGKVLPPLKKARDFSPRLDGETGKLVYRFVLPVDLAPRAEGSTLVVALYDTSYYVDTLWKEGHPGKATGDGSLSMAFSLGKGKAPSEYWGTCEVPQIRVRLGAKR</sequence>
<dbReference type="RefSeq" id="WP_006300225.1">
    <property type="nucleotide sequence ID" value="NZ_CM001022.1"/>
</dbReference>
<dbReference type="PaxDb" id="584708-Apau_0637"/>
<accession>E3D0Y4</accession>
<dbReference type="HOGENOM" id="CLU_088941_1_0_0"/>
<dbReference type="EMBL" id="CM001022">
    <property type="protein sequence ID" value="EFQ23066.1"/>
    <property type="molecule type" value="Genomic_DNA"/>
</dbReference>
<gene>
    <name evidence="1" type="ORF">Apau_0637</name>
</gene>
<evidence type="ECO:0000313" key="2">
    <source>
        <dbReference type="Proteomes" id="UP000005096"/>
    </source>
</evidence>
<dbReference type="STRING" id="584708.Apau_0637"/>
<proteinExistence type="predicted"/>
<dbReference type="eggNOG" id="COG3683">
    <property type="taxonomic scope" value="Bacteria"/>
</dbReference>
<dbReference type="Pfam" id="PF06226">
    <property type="entry name" value="DUF1007"/>
    <property type="match status" value="1"/>
</dbReference>
<dbReference type="Proteomes" id="UP000005096">
    <property type="component" value="Chromosome"/>
</dbReference>
<dbReference type="OrthoDB" id="9812956at2"/>
<evidence type="ECO:0000313" key="1">
    <source>
        <dbReference type="EMBL" id="EFQ23066.1"/>
    </source>
</evidence>
<protein>
    <submittedName>
        <fullName evidence="1">Uncharacterized protein</fullName>
    </submittedName>
</protein>
<reference evidence="1 2" key="1">
    <citation type="journal article" date="2010" name="Stand. Genomic Sci.">
        <title>Non-contiguous finished genome sequence of Aminomonas paucivorans type strain (GLU-3).</title>
        <authorList>
            <person name="Pitluck S."/>
            <person name="Yasawong M."/>
            <person name="Held B."/>
            <person name="Lapidus A."/>
            <person name="Nolan M."/>
            <person name="Copeland A."/>
            <person name="Lucas S."/>
            <person name="Del Rio T.G."/>
            <person name="Tice H."/>
            <person name="Cheng J.F."/>
            <person name="Chertkov O."/>
            <person name="Goodwin L."/>
            <person name="Tapia R."/>
            <person name="Han C."/>
            <person name="Liolios K."/>
            <person name="Ivanova N."/>
            <person name="Mavromatis K."/>
            <person name="Ovchinnikova G."/>
            <person name="Pati A."/>
            <person name="Chen A."/>
            <person name="Palaniappan K."/>
            <person name="Land M."/>
            <person name="Hauser L."/>
            <person name="Chang Y.J."/>
            <person name="Jeffries C.D."/>
            <person name="Pukall R."/>
            <person name="Spring S."/>
            <person name="Rohde M."/>
            <person name="Sikorski J."/>
            <person name="Goker M."/>
            <person name="Woyke T."/>
            <person name="Bristow J."/>
            <person name="Eisen J.A."/>
            <person name="Markowitz V."/>
            <person name="Hugenholtz P."/>
            <person name="Kyrpides N.C."/>
            <person name="Klenk H.P."/>
        </authorList>
    </citation>
    <scope>NUCLEOTIDE SEQUENCE [LARGE SCALE GENOMIC DNA]</scope>
    <source>
        <strain evidence="1 2">DSM 12260</strain>
    </source>
</reference>
<dbReference type="AlphaFoldDB" id="E3D0Y4"/>
<name>E3D0Y4_9BACT</name>
<organism evidence="1 2">
    <name type="scientific">Aminomonas paucivorans DSM 12260</name>
    <dbReference type="NCBI Taxonomy" id="584708"/>
    <lineage>
        <taxon>Bacteria</taxon>
        <taxon>Thermotogati</taxon>
        <taxon>Synergistota</taxon>
        <taxon>Synergistia</taxon>
        <taxon>Synergistales</taxon>
        <taxon>Synergistaceae</taxon>
        <taxon>Aminomonas</taxon>
    </lineage>
</organism>
<keyword evidence="2" id="KW-1185">Reference proteome</keyword>